<dbReference type="InterPro" id="IPR028846">
    <property type="entry name" value="Recoverin"/>
</dbReference>
<proteinExistence type="inferred from homology"/>
<accession>A0A914WSF4</accession>
<keyword evidence="6" id="KW-1185">Reference proteome</keyword>
<feature type="domain" description="EF-hand" evidence="5">
    <location>
        <begin position="172"/>
        <end position="207"/>
    </location>
</feature>
<evidence type="ECO:0000256" key="3">
    <source>
        <dbReference type="ARBA" id="ARBA00022737"/>
    </source>
</evidence>
<dbReference type="PANTHER" id="PTHR23055">
    <property type="entry name" value="CALCIUM BINDING PROTEINS"/>
    <property type="match status" value="1"/>
</dbReference>
<name>A0A914WSF4_9BILA</name>
<dbReference type="AlphaFoldDB" id="A0A914WSF4"/>
<dbReference type="PRINTS" id="PR00450">
    <property type="entry name" value="RECOVERIN"/>
</dbReference>
<dbReference type="WBParaSite" id="PSAMB.scaffold5080size12707.g25875.t1">
    <property type="protein sequence ID" value="PSAMB.scaffold5080size12707.g25875.t1"/>
    <property type="gene ID" value="PSAMB.scaffold5080size12707.g25875"/>
</dbReference>
<feature type="domain" description="EF-hand" evidence="5">
    <location>
        <begin position="124"/>
        <end position="159"/>
    </location>
</feature>
<keyword evidence="2" id="KW-0479">Metal-binding</keyword>
<dbReference type="PROSITE" id="PS00018">
    <property type="entry name" value="EF_HAND_1"/>
    <property type="match status" value="2"/>
</dbReference>
<reference evidence="7" key="1">
    <citation type="submission" date="2022-11" db="UniProtKB">
        <authorList>
            <consortium name="WormBaseParasite"/>
        </authorList>
    </citation>
    <scope>IDENTIFICATION</scope>
</reference>
<dbReference type="SUPFAM" id="SSF47473">
    <property type="entry name" value="EF-hand"/>
    <property type="match status" value="1"/>
</dbReference>
<evidence type="ECO:0000256" key="4">
    <source>
        <dbReference type="ARBA" id="ARBA00022837"/>
    </source>
</evidence>
<comment type="similarity">
    <text evidence="1">Belongs to the recoverin family.</text>
</comment>
<dbReference type="Pfam" id="PF13499">
    <property type="entry name" value="EF-hand_7"/>
    <property type="match status" value="1"/>
</dbReference>
<protein>
    <submittedName>
        <fullName evidence="7">EF-hand domain-containing protein</fullName>
    </submittedName>
</protein>
<evidence type="ECO:0000256" key="1">
    <source>
        <dbReference type="ARBA" id="ARBA00006049"/>
    </source>
</evidence>
<sequence length="218" mass="25309">MAIPIVEDPYYDQYKPVVIGRQGQDVEEIETTVARYRPESIDTICRLTRFNRREVQIMYRGFKQCCPTGIVSLAQFKEIYAQFFPQGMTSKYAEFVFRTFDRDGNGMISFEEFVLGLSILSRGTTDDKLAWVFDLYDNKRRGFIDRDEMFIVVQSIYDLMGSYTDPPVDRNSVGEHVAAVFQRMDANRDGFITRAEFIETCKQDSAISNSLYLFDTKL</sequence>
<dbReference type="PROSITE" id="PS50222">
    <property type="entry name" value="EF_HAND_2"/>
    <property type="match status" value="3"/>
</dbReference>
<dbReference type="FunFam" id="1.10.238.10:FF:000009">
    <property type="entry name" value="Visinin-like protein 1"/>
    <property type="match status" value="1"/>
</dbReference>
<evidence type="ECO:0000313" key="7">
    <source>
        <dbReference type="WBParaSite" id="PSAMB.scaffold5080size12707.g25875.t1"/>
    </source>
</evidence>
<dbReference type="InterPro" id="IPR002048">
    <property type="entry name" value="EF_hand_dom"/>
</dbReference>
<evidence type="ECO:0000259" key="5">
    <source>
        <dbReference type="PROSITE" id="PS50222"/>
    </source>
</evidence>
<dbReference type="Gene3D" id="1.10.238.10">
    <property type="entry name" value="EF-hand"/>
    <property type="match status" value="1"/>
</dbReference>
<dbReference type="Proteomes" id="UP000887566">
    <property type="component" value="Unplaced"/>
</dbReference>
<dbReference type="Pfam" id="PF00036">
    <property type="entry name" value="EF-hand_1"/>
    <property type="match status" value="1"/>
</dbReference>
<feature type="domain" description="EF-hand" evidence="5">
    <location>
        <begin position="88"/>
        <end position="123"/>
    </location>
</feature>
<evidence type="ECO:0000313" key="6">
    <source>
        <dbReference type="Proteomes" id="UP000887566"/>
    </source>
</evidence>
<keyword evidence="3" id="KW-0677">Repeat</keyword>
<evidence type="ECO:0000256" key="2">
    <source>
        <dbReference type="ARBA" id="ARBA00022723"/>
    </source>
</evidence>
<dbReference type="InterPro" id="IPR018247">
    <property type="entry name" value="EF_Hand_1_Ca_BS"/>
</dbReference>
<dbReference type="GO" id="GO:0005509">
    <property type="term" value="F:calcium ion binding"/>
    <property type="evidence" value="ECO:0007669"/>
    <property type="project" value="InterPro"/>
</dbReference>
<dbReference type="PANTHER" id="PTHR23055:SF167">
    <property type="entry name" value="EF-HAND DOMAIN-CONTAINING PROTEIN"/>
    <property type="match status" value="1"/>
</dbReference>
<dbReference type="SMART" id="SM00054">
    <property type="entry name" value="EFh"/>
    <property type="match status" value="3"/>
</dbReference>
<keyword evidence="4" id="KW-0106">Calcium</keyword>
<dbReference type="InterPro" id="IPR011992">
    <property type="entry name" value="EF-hand-dom_pair"/>
</dbReference>
<organism evidence="6 7">
    <name type="scientific">Plectus sambesii</name>
    <dbReference type="NCBI Taxonomy" id="2011161"/>
    <lineage>
        <taxon>Eukaryota</taxon>
        <taxon>Metazoa</taxon>
        <taxon>Ecdysozoa</taxon>
        <taxon>Nematoda</taxon>
        <taxon>Chromadorea</taxon>
        <taxon>Plectida</taxon>
        <taxon>Plectina</taxon>
        <taxon>Plectoidea</taxon>
        <taxon>Plectidae</taxon>
        <taxon>Plectus</taxon>
    </lineage>
</organism>
<dbReference type="CDD" id="cd00051">
    <property type="entry name" value="EFh"/>
    <property type="match status" value="2"/>
</dbReference>